<keyword evidence="3" id="KW-1185">Reference proteome</keyword>
<organism evidence="2 3">
    <name type="scientific">Ophiocordyceps australis</name>
    <dbReference type="NCBI Taxonomy" id="1399860"/>
    <lineage>
        <taxon>Eukaryota</taxon>
        <taxon>Fungi</taxon>
        <taxon>Dikarya</taxon>
        <taxon>Ascomycota</taxon>
        <taxon>Pezizomycotina</taxon>
        <taxon>Sordariomycetes</taxon>
        <taxon>Hypocreomycetidae</taxon>
        <taxon>Hypocreales</taxon>
        <taxon>Ophiocordycipitaceae</taxon>
        <taxon>Ophiocordyceps</taxon>
    </lineage>
</organism>
<evidence type="ECO:0000313" key="3">
    <source>
        <dbReference type="Proteomes" id="UP000224854"/>
    </source>
</evidence>
<dbReference type="Proteomes" id="UP000224854">
    <property type="component" value="Unassembled WGS sequence"/>
</dbReference>
<comment type="caution">
    <text evidence="2">The sequence shown here is derived from an EMBL/GenBank/DDBJ whole genome shotgun (WGS) entry which is preliminary data.</text>
</comment>
<name>A0A2C5ZKA9_9HYPO</name>
<sequence>MSDADMTATAKHGAREASTAIKTAQSVSERQRKLKKYGKMASMSEINLLISDLSNEGRMASDWETVAGGEEFYAHSNASSKSSEDSYFEERKVAKRAVSMRPNSIVIGPDVGGLKARLSTMTKQSSHVPSSIYSDDCKGGFRERVEYFDPDTTRKRPMTVGLHRDASGQLVASDSSTSNSGVDRFRYDTGCYSSVFLQPSAERDISRALHKFGMSTETVSVAMRPFESIIGAQEPPIPSKGALYDAVAIPSS</sequence>
<protein>
    <submittedName>
        <fullName evidence="2">Uncharacterized protein</fullName>
    </submittedName>
</protein>
<gene>
    <name evidence="2" type="ORF">CDD82_6002</name>
</gene>
<dbReference type="EMBL" id="NJEU01000059">
    <property type="protein sequence ID" value="PHH82425.1"/>
    <property type="molecule type" value="Genomic_DNA"/>
</dbReference>
<feature type="region of interest" description="Disordered" evidence="1">
    <location>
        <begin position="1"/>
        <end position="28"/>
    </location>
</feature>
<evidence type="ECO:0000256" key="1">
    <source>
        <dbReference type="SAM" id="MobiDB-lite"/>
    </source>
</evidence>
<evidence type="ECO:0000313" key="2">
    <source>
        <dbReference type="EMBL" id="PHH82425.1"/>
    </source>
</evidence>
<reference evidence="2 3" key="1">
    <citation type="submission" date="2017-06" db="EMBL/GenBank/DDBJ databases">
        <title>Ant-infecting Ophiocordyceps genomes reveal a high diversity of potential behavioral manipulation genes and a possible major role for enterotoxins.</title>
        <authorList>
            <person name="De Bekker C."/>
            <person name="Evans H.C."/>
            <person name="Brachmann A."/>
            <person name="Hughes D.P."/>
        </authorList>
    </citation>
    <scope>NUCLEOTIDE SEQUENCE [LARGE SCALE GENOMIC DNA]</scope>
    <source>
        <strain evidence="2 3">1348a</strain>
    </source>
</reference>
<dbReference type="OrthoDB" id="5353066at2759"/>
<proteinExistence type="predicted"/>
<accession>A0A2C5ZKA9</accession>
<dbReference type="AlphaFoldDB" id="A0A2C5ZKA9"/>